<reference evidence="1 2" key="1">
    <citation type="submission" date="2020-07" db="EMBL/GenBank/DDBJ databases">
        <title>Complete genome sequence of Mycolicibacterium litorale like strain isolated from cardiac implantable electronic device infection.</title>
        <authorList>
            <person name="Fukano H."/>
            <person name="Miyama H."/>
            <person name="Hoshino Y."/>
        </authorList>
    </citation>
    <scope>NUCLEOTIDE SEQUENCE [LARGE SCALE GENOMIC DNA]</scope>
    <source>
        <strain evidence="1 2">NIIDNTM18</strain>
    </source>
</reference>
<gene>
    <name evidence="1" type="ORF">NIIDNTM18_04230</name>
</gene>
<evidence type="ECO:0000313" key="2">
    <source>
        <dbReference type="Proteomes" id="UP000515734"/>
    </source>
</evidence>
<protein>
    <recommendedName>
        <fullName evidence="3">YHS domain-containing protein</fullName>
    </recommendedName>
</protein>
<dbReference type="InterPro" id="IPR012348">
    <property type="entry name" value="RNR-like"/>
</dbReference>
<dbReference type="AlphaFoldDB" id="A0A6S6NYN4"/>
<organism evidence="1 2">
    <name type="scientific">Mycolicibacterium litorale</name>
    <dbReference type="NCBI Taxonomy" id="758802"/>
    <lineage>
        <taxon>Bacteria</taxon>
        <taxon>Bacillati</taxon>
        <taxon>Actinomycetota</taxon>
        <taxon>Actinomycetes</taxon>
        <taxon>Mycobacteriales</taxon>
        <taxon>Mycobacteriaceae</taxon>
        <taxon>Mycolicibacterium</taxon>
    </lineage>
</organism>
<dbReference type="InterPro" id="IPR009078">
    <property type="entry name" value="Ferritin-like_SF"/>
</dbReference>
<dbReference type="SUPFAM" id="SSF47240">
    <property type="entry name" value="Ferritin-like"/>
    <property type="match status" value="1"/>
</dbReference>
<dbReference type="Gene3D" id="1.10.620.20">
    <property type="entry name" value="Ribonucleotide Reductase, subunit A"/>
    <property type="match status" value="1"/>
</dbReference>
<proteinExistence type="predicted"/>
<accession>A0A6S6NYN4</accession>
<evidence type="ECO:0000313" key="1">
    <source>
        <dbReference type="EMBL" id="BCI51145.1"/>
    </source>
</evidence>
<dbReference type="Proteomes" id="UP000515734">
    <property type="component" value="Chromosome"/>
</dbReference>
<sequence length="87" mass="9598">MSDNTPTCCGGAGLELNEADDRRATNLLDAPDAERTTCPVMLGTTVIKKVAEAAGLFRDHNGRRYWLCCHGCGPRFDRNPDKYAIWP</sequence>
<dbReference type="EMBL" id="AP023287">
    <property type="protein sequence ID" value="BCI51145.1"/>
    <property type="molecule type" value="Genomic_DNA"/>
</dbReference>
<name>A0A6S6NYN4_9MYCO</name>
<dbReference type="GO" id="GO:0016491">
    <property type="term" value="F:oxidoreductase activity"/>
    <property type="evidence" value="ECO:0007669"/>
    <property type="project" value="InterPro"/>
</dbReference>
<dbReference type="RefSeq" id="WP_185294149.1">
    <property type="nucleotide sequence ID" value="NZ_AP023287.1"/>
</dbReference>
<evidence type="ECO:0008006" key="3">
    <source>
        <dbReference type="Google" id="ProtNLM"/>
    </source>
</evidence>